<proteinExistence type="predicted"/>
<dbReference type="Gene3D" id="1.20.120.530">
    <property type="entry name" value="GntR ligand-binding domain-like"/>
    <property type="match status" value="1"/>
</dbReference>
<gene>
    <name evidence="5" type="ORF">Pka01_81410</name>
</gene>
<dbReference type="EMBL" id="BONV01000068">
    <property type="protein sequence ID" value="GIG85014.1"/>
    <property type="molecule type" value="Genomic_DNA"/>
</dbReference>
<keyword evidence="1" id="KW-0805">Transcription regulation</keyword>
<keyword evidence="6" id="KW-1185">Reference proteome</keyword>
<protein>
    <submittedName>
        <fullName evidence="5">GntR family transcriptional regulator</fullName>
    </submittedName>
</protein>
<dbReference type="Proteomes" id="UP000630097">
    <property type="component" value="Unassembled WGS sequence"/>
</dbReference>
<dbReference type="InterPro" id="IPR011711">
    <property type="entry name" value="GntR_C"/>
</dbReference>
<dbReference type="GO" id="GO:0003700">
    <property type="term" value="F:DNA-binding transcription factor activity"/>
    <property type="evidence" value="ECO:0007669"/>
    <property type="project" value="InterPro"/>
</dbReference>
<evidence type="ECO:0000313" key="5">
    <source>
        <dbReference type="EMBL" id="GIG85014.1"/>
    </source>
</evidence>
<evidence type="ECO:0000259" key="4">
    <source>
        <dbReference type="PROSITE" id="PS50949"/>
    </source>
</evidence>
<sequence length="220" mass="24395">MPTVDTAAARVTGSLRQRVLTGELKPGEPLSQSRVAAEYGVSRIPARDALQTLAAEGLVDLGAFTAVVRGTSIAELQELYELREAVEPLLTRLAVPNVGRAEIAMMTSLLDEMASHPSAIDWLSANARFHALIYMRADRVRMIELTTQLRRLTDRYLYLHVDMFGDTGRLDVEHRLILEAAKAGDPAEVAELTRRHIAASHDFLLRHMLREPAPQEPAPR</sequence>
<dbReference type="AlphaFoldDB" id="A0A8J3Q1Q9"/>
<dbReference type="InterPro" id="IPR000524">
    <property type="entry name" value="Tscrpt_reg_HTH_GntR"/>
</dbReference>
<dbReference type="SMART" id="SM00895">
    <property type="entry name" value="FCD"/>
    <property type="match status" value="1"/>
</dbReference>
<dbReference type="SUPFAM" id="SSF48008">
    <property type="entry name" value="GntR ligand-binding domain-like"/>
    <property type="match status" value="1"/>
</dbReference>
<dbReference type="InterPro" id="IPR036390">
    <property type="entry name" value="WH_DNA-bd_sf"/>
</dbReference>
<dbReference type="CDD" id="cd07377">
    <property type="entry name" value="WHTH_GntR"/>
    <property type="match status" value="1"/>
</dbReference>
<dbReference type="InterPro" id="IPR008920">
    <property type="entry name" value="TF_FadR/GntR_C"/>
</dbReference>
<dbReference type="PRINTS" id="PR00035">
    <property type="entry name" value="HTHGNTR"/>
</dbReference>
<evidence type="ECO:0000256" key="2">
    <source>
        <dbReference type="ARBA" id="ARBA00023125"/>
    </source>
</evidence>
<evidence type="ECO:0000256" key="3">
    <source>
        <dbReference type="ARBA" id="ARBA00023163"/>
    </source>
</evidence>
<dbReference type="GO" id="GO:0003677">
    <property type="term" value="F:DNA binding"/>
    <property type="evidence" value="ECO:0007669"/>
    <property type="project" value="UniProtKB-KW"/>
</dbReference>
<organism evidence="5 6">
    <name type="scientific">Planotetraspora kaengkrachanensis</name>
    <dbReference type="NCBI Taxonomy" id="575193"/>
    <lineage>
        <taxon>Bacteria</taxon>
        <taxon>Bacillati</taxon>
        <taxon>Actinomycetota</taxon>
        <taxon>Actinomycetes</taxon>
        <taxon>Streptosporangiales</taxon>
        <taxon>Streptosporangiaceae</taxon>
        <taxon>Planotetraspora</taxon>
    </lineage>
</organism>
<accession>A0A8J3Q1Q9</accession>
<dbReference type="InterPro" id="IPR036388">
    <property type="entry name" value="WH-like_DNA-bd_sf"/>
</dbReference>
<evidence type="ECO:0000313" key="6">
    <source>
        <dbReference type="Proteomes" id="UP000630097"/>
    </source>
</evidence>
<dbReference type="PANTHER" id="PTHR43537:SF41">
    <property type="entry name" value="TRANSCRIPTIONAL REGULATORY PROTEIN"/>
    <property type="match status" value="1"/>
</dbReference>
<dbReference type="Pfam" id="PF00392">
    <property type="entry name" value="GntR"/>
    <property type="match status" value="1"/>
</dbReference>
<comment type="caution">
    <text evidence="5">The sequence shown here is derived from an EMBL/GenBank/DDBJ whole genome shotgun (WGS) entry which is preliminary data.</text>
</comment>
<keyword evidence="2" id="KW-0238">DNA-binding</keyword>
<feature type="domain" description="HTH gntR-type" evidence="4">
    <location>
        <begin position="5"/>
        <end position="76"/>
    </location>
</feature>
<dbReference type="SMART" id="SM00345">
    <property type="entry name" value="HTH_GNTR"/>
    <property type="match status" value="1"/>
</dbReference>
<reference evidence="5 6" key="1">
    <citation type="submission" date="2021-01" db="EMBL/GenBank/DDBJ databases">
        <title>Whole genome shotgun sequence of Planotetraspora kaengkrachanensis NBRC 104272.</title>
        <authorList>
            <person name="Komaki H."/>
            <person name="Tamura T."/>
        </authorList>
    </citation>
    <scope>NUCLEOTIDE SEQUENCE [LARGE SCALE GENOMIC DNA]</scope>
    <source>
        <strain evidence="5 6">NBRC 104272</strain>
    </source>
</reference>
<dbReference type="Pfam" id="PF07729">
    <property type="entry name" value="FCD"/>
    <property type="match status" value="1"/>
</dbReference>
<name>A0A8J3Q1Q9_9ACTN</name>
<keyword evidence="3" id="KW-0804">Transcription</keyword>
<dbReference type="Gene3D" id="1.10.10.10">
    <property type="entry name" value="Winged helix-like DNA-binding domain superfamily/Winged helix DNA-binding domain"/>
    <property type="match status" value="1"/>
</dbReference>
<dbReference type="SUPFAM" id="SSF46785">
    <property type="entry name" value="Winged helix' DNA-binding domain"/>
    <property type="match status" value="1"/>
</dbReference>
<evidence type="ECO:0000256" key="1">
    <source>
        <dbReference type="ARBA" id="ARBA00023015"/>
    </source>
</evidence>
<dbReference type="PROSITE" id="PS50949">
    <property type="entry name" value="HTH_GNTR"/>
    <property type="match status" value="1"/>
</dbReference>
<dbReference type="PANTHER" id="PTHR43537">
    <property type="entry name" value="TRANSCRIPTIONAL REGULATOR, GNTR FAMILY"/>
    <property type="match status" value="1"/>
</dbReference>